<feature type="non-terminal residue" evidence="3">
    <location>
        <position position="410"/>
    </location>
</feature>
<evidence type="ECO:0000313" key="4">
    <source>
        <dbReference type="Proteomes" id="UP000823405"/>
    </source>
</evidence>
<dbReference type="Gene3D" id="3.40.1280.10">
    <property type="match status" value="1"/>
</dbReference>
<comment type="similarity">
    <text evidence="1">Belongs to the class IV-like SAM-binding methyltransferase superfamily.</text>
</comment>
<feature type="compositionally biased region" description="Basic and acidic residues" evidence="2">
    <location>
        <begin position="21"/>
        <end position="37"/>
    </location>
</feature>
<gene>
    <name evidence="3" type="ORF">BGZ97_012817</name>
</gene>
<evidence type="ECO:0000256" key="1">
    <source>
        <dbReference type="ARBA" id="ARBA00009841"/>
    </source>
</evidence>
<organism evidence="3 4">
    <name type="scientific">Linnemannia gamsii</name>
    <dbReference type="NCBI Taxonomy" id="64522"/>
    <lineage>
        <taxon>Eukaryota</taxon>
        <taxon>Fungi</taxon>
        <taxon>Fungi incertae sedis</taxon>
        <taxon>Mucoromycota</taxon>
        <taxon>Mortierellomycotina</taxon>
        <taxon>Mortierellomycetes</taxon>
        <taxon>Mortierellales</taxon>
        <taxon>Mortierellaceae</taxon>
        <taxon>Linnemannia</taxon>
    </lineage>
</organism>
<dbReference type="Pfam" id="PF02598">
    <property type="entry name" value="Methyltrn_RNA_3"/>
    <property type="match status" value="1"/>
</dbReference>
<dbReference type="InterPro" id="IPR029028">
    <property type="entry name" value="Alpha/beta_knot_MTases"/>
</dbReference>
<accession>A0A9P6R4D8</accession>
<dbReference type="InterPro" id="IPR029026">
    <property type="entry name" value="tRNA_m1G_MTases_N"/>
</dbReference>
<evidence type="ECO:0008006" key="5">
    <source>
        <dbReference type="Google" id="ProtNLM"/>
    </source>
</evidence>
<dbReference type="InterPro" id="IPR012340">
    <property type="entry name" value="NA-bd_OB-fold"/>
</dbReference>
<comment type="caution">
    <text evidence="3">The sequence shown here is derived from an EMBL/GenBank/DDBJ whole genome shotgun (WGS) entry which is preliminary data.</text>
</comment>
<sequence>RQKSYDNKQRSGPEYEAGLNNHRDNNSHREDRDEQRTKAPSLQQLQHAAHLAYQFPVPEKGRKWTVSIALPGSILDGSLTVELKTYLVGQIARACVMFAVDEIVIYNESAKGLSKENLGKDDYLPKSDPNLFMGRVLQYLETPLLSGTDGQLFLFVNIYLRKLLFPMHRDLKFAGLLNPLDPPHHVHLDDRSLYREGVVVRPRDKQYSIVNCGMRKEVLIDRLVPTGSRVTVRIHGAEKDDRNKKMDKNAKTLAAIAAMEASLSGDKGAQQKYFMGTVVSPKTPREETGYYWGYQVRLADAISKVFTESPFPDGYDLTIGTSDKGTPISPAVTSSIPSFQHAVIVFGGANGIETAVEADEDLKCGTEDTKDMFDHWINTCPNQGSRVIRTEEALLVTLAALQGSFAAQGI</sequence>
<dbReference type="CDD" id="cd18086">
    <property type="entry name" value="HsC9orf114-like"/>
    <property type="match status" value="1"/>
</dbReference>
<dbReference type="InterPro" id="IPR003750">
    <property type="entry name" value="Put_MeTrfase-C9orf114-like"/>
</dbReference>
<feature type="compositionally biased region" description="Basic and acidic residues" evidence="2">
    <location>
        <begin position="1"/>
        <end position="13"/>
    </location>
</feature>
<proteinExistence type="inferred from homology"/>
<dbReference type="AlphaFoldDB" id="A0A9P6R4D8"/>
<dbReference type="SUPFAM" id="SSF75217">
    <property type="entry name" value="alpha/beta knot"/>
    <property type="match status" value="2"/>
</dbReference>
<keyword evidence="4" id="KW-1185">Reference proteome</keyword>
<protein>
    <recommendedName>
        <fullName evidence="5">DUF171-domain-containing protein</fullName>
    </recommendedName>
</protein>
<dbReference type="Gene3D" id="2.40.50.140">
    <property type="entry name" value="Nucleic acid-binding proteins"/>
    <property type="match status" value="1"/>
</dbReference>
<dbReference type="Proteomes" id="UP000823405">
    <property type="component" value="Unassembled WGS sequence"/>
</dbReference>
<dbReference type="PANTHER" id="PTHR12150:SF13">
    <property type="entry name" value="METHYLTRANSFERASE C9ORF114-RELATED"/>
    <property type="match status" value="1"/>
</dbReference>
<reference evidence="3" key="1">
    <citation type="journal article" date="2020" name="Fungal Divers.">
        <title>Resolving the Mortierellaceae phylogeny through synthesis of multi-gene phylogenetics and phylogenomics.</title>
        <authorList>
            <person name="Vandepol N."/>
            <person name="Liber J."/>
            <person name="Desiro A."/>
            <person name="Na H."/>
            <person name="Kennedy M."/>
            <person name="Barry K."/>
            <person name="Grigoriev I.V."/>
            <person name="Miller A.N."/>
            <person name="O'Donnell K."/>
            <person name="Stajich J.E."/>
            <person name="Bonito G."/>
        </authorList>
    </citation>
    <scope>NUCLEOTIDE SEQUENCE</scope>
    <source>
        <strain evidence="3">NVP60</strain>
    </source>
</reference>
<feature type="region of interest" description="Disordered" evidence="2">
    <location>
        <begin position="1"/>
        <end position="39"/>
    </location>
</feature>
<evidence type="ECO:0000256" key="2">
    <source>
        <dbReference type="SAM" id="MobiDB-lite"/>
    </source>
</evidence>
<dbReference type="EMBL" id="JAAAIN010000888">
    <property type="protein sequence ID" value="KAG0310075.1"/>
    <property type="molecule type" value="Genomic_DNA"/>
</dbReference>
<evidence type="ECO:0000313" key="3">
    <source>
        <dbReference type="EMBL" id="KAG0310075.1"/>
    </source>
</evidence>
<dbReference type="PANTHER" id="PTHR12150">
    <property type="entry name" value="CLASS IV SAM-BINDING METHYLTRANSFERASE-RELATED"/>
    <property type="match status" value="1"/>
</dbReference>
<name>A0A9P6R4D8_9FUNG</name>
<dbReference type="OrthoDB" id="361029at2759"/>